<dbReference type="OrthoDB" id="4583914at2759"/>
<dbReference type="AlphaFoldDB" id="A0A9P9L6Q9"/>
<evidence type="ECO:0000256" key="1">
    <source>
        <dbReference type="SAM" id="MobiDB-lite"/>
    </source>
</evidence>
<accession>A0A9P9L6Q9</accession>
<dbReference type="EMBL" id="JAGTJS010000001">
    <property type="protein sequence ID" value="KAH7274953.1"/>
    <property type="molecule type" value="Genomic_DNA"/>
</dbReference>
<feature type="compositionally biased region" description="Polar residues" evidence="1">
    <location>
        <begin position="534"/>
        <end position="544"/>
    </location>
</feature>
<keyword evidence="3" id="KW-1185">Reference proteome</keyword>
<organism evidence="2 3">
    <name type="scientific">Fusarium solani</name>
    <name type="common">Filamentous fungus</name>
    <dbReference type="NCBI Taxonomy" id="169388"/>
    <lineage>
        <taxon>Eukaryota</taxon>
        <taxon>Fungi</taxon>
        <taxon>Dikarya</taxon>
        <taxon>Ascomycota</taxon>
        <taxon>Pezizomycotina</taxon>
        <taxon>Sordariomycetes</taxon>
        <taxon>Hypocreomycetidae</taxon>
        <taxon>Hypocreales</taxon>
        <taxon>Nectriaceae</taxon>
        <taxon>Fusarium</taxon>
        <taxon>Fusarium solani species complex</taxon>
    </lineage>
</organism>
<proteinExistence type="predicted"/>
<name>A0A9P9L6Q9_FUSSL</name>
<evidence type="ECO:0000313" key="3">
    <source>
        <dbReference type="Proteomes" id="UP000736672"/>
    </source>
</evidence>
<protein>
    <submittedName>
        <fullName evidence="2">Uncharacterized protein</fullName>
    </submittedName>
</protein>
<feature type="region of interest" description="Disordered" evidence="1">
    <location>
        <begin position="534"/>
        <end position="558"/>
    </location>
</feature>
<sequence length="558" mass="63330">MPRAAMGSDPPDALIGNLFNVILGSIVNAHRKLTSTEQSRRLRSESERFFLWGDGVSAANGQLDKALPPSSELYQTVLSALYELGKVIDVDLAQVIAPARPADPADTRDLRLLLEEARAILGAPNATEDFESLSDDENIPYSLGDALDDMATYIDCLMDLSSPLENILVYPESIRSESTSIEPAIVDFNGMKPTRPSGSFISSYRTYVGVEMPRLSSPTMPVDGNPLYLETDDSGLPHFQATITLFEGTPRERVVHLGPWEVQESNERRVIWQGANQNEILEHYFPSNDPSDVHPHTLHARHRPYNEPVDMERYLTFQEPHRIRHINGEGVCIHDEFISVKYEFSSVESSMQFQEDARRKDLVDFYDTDVVWTNIHGRTDSFGNVRGVATIQRLKLWRDRFTSLYSLSIYQNKANRQYRDYNLGDFHVEISHRDDRAKRLRLRALLQDGDNGRRPITTNRLQLGRRGNEVSESRLPIQSTDSIRYLAIQFSERTAYRRFIETWGACHSPDSLSNQLQLPLRGVMPTYLTQEQPQRGTMNLSPGPSNLAEATESSSRQE</sequence>
<evidence type="ECO:0000313" key="2">
    <source>
        <dbReference type="EMBL" id="KAH7274953.1"/>
    </source>
</evidence>
<dbReference type="Proteomes" id="UP000736672">
    <property type="component" value="Unassembled WGS sequence"/>
</dbReference>
<reference evidence="2" key="1">
    <citation type="journal article" date="2021" name="Nat. Commun.">
        <title>Genetic determinants of endophytism in the Arabidopsis root mycobiome.</title>
        <authorList>
            <person name="Mesny F."/>
            <person name="Miyauchi S."/>
            <person name="Thiergart T."/>
            <person name="Pickel B."/>
            <person name="Atanasova L."/>
            <person name="Karlsson M."/>
            <person name="Huettel B."/>
            <person name="Barry K.W."/>
            <person name="Haridas S."/>
            <person name="Chen C."/>
            <person name="Bauer D."/>
            <person name="Andreopoulos W."/>
            <person name="Pangilinan J."/>
            <person name="LaButti K."/>
            <person name="Riley R."/>
            <person name="Lipzen A."/>
            <person name="Clum A."/>
            <person name="Drula E."/>
            <person name="Henrissat B."/>
            <person name="Kohler A."/>
            <person name="Grigoriev I.V."/>
            <person name="Martin F.M."/>
            <person name="Hacquard S."/>
        </authorList>
    </citation>
    <scope>NUCLEOTIDE SEQUENCE</scope>
    <source>
        <strain evidence="2">FSSC 5 MPI-SDFR-AT-0091</strain>
    </source>
</reference>
<comment type="caution">
    <text evidence="2">The sequence shown here is derived from an EMBL/GenBank/DDBJ whole genome shotgun (WGS) entry which is preliminary data.</text>
</comment>
<gene>
    <name evidence="2" type="ORF">B0J15DRAFT_2061</name>
</gene>